<dbReference type="PANTHER" id="PTHR21063">
    <property type="entry name" value="LFA-3"/>
    <property type="match status" value="1"/>
</dbReference>
<dbReference type="SMART" id="SM00409">
    <property type="entry name" value="IG"/>
    <property type="match status" value="1"/>
</dbReference>
<dbReference type="OrthoDB" id="8741746at2759"/>
<organism evidence="2 3">
    <name type="scientific">Anabarilius grahami</name>
    <name type="common">Kanglang fish</name>
    <name type="synonym">Barilius grahami</name>
    <dbReference type="NCBI Taxonomy" id="495550"/>
    <lineage>
        <taxon>Eukaryota</taxon>
        <taxon>Metazoa</taxon>
        <taxon>Chordata</taxon>
        <taxon>Craniata</taxon>
        <taxon>Vertebrata</taxon>
        <taxon>Euteleostomi</taxon>
        <taxon>Actinopterygii</taxon>
        <taxon>Neopterygii</taxon>
        <taxon>Teleostei</taxon>
        <taxon>Ostariophysi</taxon>
        <taxon>Cypriniformes</taxon>
        <taxon>Xenocyprididae</taxon>
        <taxon>Xenocypridinae</taxon>
        <taxon>Xenocypridinae incertae sedis</taxon>
        <taxon>Anabarilius</taxon>
    </lineage>
</organism>
<dbReference type="FunFam" id="2.60.40.10:FF:002431">
    <property type="entry name" value="Si:ch211-222k6.3"/>
    <property type="match status" value="1"/>
</dbReference>
<dbReference type="Proteomes" id="UP000281406">
    <property type="component" value="Unassembled WGS sequence"/>
</dbReference>
<dbReference type="Gene3D" id="2.60.40.10">
    <property type="entry name" value="Immunoglobulins"/>
    <property type="match status" value="1"/>
</dbReference>
<protein>
    <recommendedName>
        <fullName evidence="1">Immunoglobulin domain-containing protein</fullName>
    </recommendedName>
</protein>
<dbReference type="InterPro" id="IPR013783">
    <property type="entry name" value="Ig-like_fold"/>
</dbReference>
<dbReference type="PANTHER" id="PTHR21063:SF4">
    <property type="entry name" value="CD48 ANTIGEN-RELATED"/>
    <property type="match status" value="1"/>
</dbReference>
<dbReference type="AlphaFoldDB" id="A0A3N0YSV0"/>
<dbReference type="EMBL" id="RJVU01026598">
    <property type="protein sequence ID" value="ROL49273.1"/>
    <property type="molecule type" value="Genomic_DNA"/>
</dbReference>
<dbReference type="SUPFAM" id="SSF48726">
    <property type="entry name" value="Immunoglobulin"/>
    <property type="match status" value="1"/>
</dbReference>
<gene>
    <name evidence="2" type="ORF">DPX16_4324</name>
</gene>
<name>A0A3N0YSV0_ANAGA</name>
<evidence type="ECO:0000313" key="2">
    <source>
        <dbReference type="EMBL" id="ROL49273.1"/>
    </source>
</evidence>
<sequence>MHCDTLPAPLRMRCDTDEVKSVSVLEGDSVTLNTDVKVQKDDQILWVYRLDSSETRIAEIYKQIIDMFDSDVMYGDRLRMDRQSGSLTIRNIRTTDSGLYKLSIFSKNISYRSFSVNVYGEYN</sequence>
<accession>A0A3N0YSV0</accession>
<reference evidence="2 3" key="1">
    <citation type="submission" date="2018-10" db="EMBL/GenBank/DDBJ databases">
        <title>Genome assembly for a Yunnan-Guizhou Plateau 3E fish, Anabarilius grahami (Regan), and its evolutionary and genetic applications.</title>
        <authorList>
            <person name="Jiang W."/>
        </authorList>
    </citation>
    <scope>NUCLEOTIDE SEQUENCE [LARGE SCALE GENOMIC DNA]</scope>
    <source>
        <strain evidence="2">AG-KIZ</strain>
        <tissue evidence="2">Muscle</tissue>
    </source>
</reference>
<feature type="domain" description="Immunoglobulin" evidence="1">
    <location>
        <begin position="19"/>
        <end position="119"/>
    </location>
</feature>
<evidence type="ECO:0000259" key="1">
    <source>
        <dbReference type="SMART" id="SM00409"/>
    </source>
</evidence>
<evidence type="ECO:0000313" key="3">
    <source>
        <dbReference type="Proteomes" id="UP000281406"/>
    </source>
</evidence>
<dbReference type="InterPro" id="IPR036179">
    <property type="entry name" value="Ig-like_dom_sf"/>
</dbReference>
<proteinExistence type="predicted"/>
<dbReference type="Pfam" id="PF07686">
    <property type="entry name" value="V-set"/>
    <property type="match status" value="1"/>
</dbReference>
<comment type="caution">
    <text evidence="2">The sequence shown here is derived from an EMBL/GenBank/DDBJ whole genome shotgun (WGS) entry which is preliminary data.</text>
</comment>
<dbReference type="InterPro" id="IPR003599">
    <property type="entry name" value="Ig_sub"/>
</dbReference>
<keyword evidence="3" id="KW-1185">Reference proteome</keyword>
<dbReference type="InterPro" id="IPR013106">
    <property type="entry name" value="Ig_V-set"/>
</dbReference>